<keyword evidence="3" id="KW-1185">Reference proteome</keyword>
<name>A0A3M6V395_POCDA</name>
<dbReference type="Proteomes" id="UP000275408">
    <property type="component" value="Unassembled WGS sequence"/>
</dbReference>
<reference evidence="2 3" key="1">
    <citation type="journal article" date="2018" name="Sci. Rep.">
        <title>Comparative analysis of the Pocillopora damicornis genome highlights role of immune system in coral evolution.</title>
        <authorList>
            <person name="Cunning R."/>
            <person name="Bay R.A."/>
            <person name="Gillette P."/>
            <person name="Baker A.C."/>
            <person name="Traylor-Knowles N."/>
        </authorList>
    </citation>
    <scope>NUCLEOTIDE SEQUENCE [LARGE SCALE GENOMIC DNA]</scope>
    <source>
        <strain evidence="2">RSMAS</strain>
        <tissue evidence="2">Whole animal</tissue>
    </source>
</reference>
<evidence type="ECO:0000256" key="1">
    <source>
        <dbReference type="SAM" id="MobiDB-lite"/>
    </source>
</evidence>
<gene>
    <name evidence="2" type="ORF">pdam_00024158</name>
</gene>
<sequence>MLHSFDSRHGAKSVTKAIKKVASGPQRDEGSKWFFELSDKDKMNTMVYTNCEYFSVKSTRTQVYFCMIVQGTLLDVVNHYQGNHVRCRAESR</sequence>
<dbReference type="EMBL" id="RCHS01000190">
    <property type="protein sequence ID" value="RMX60330.1"/>
    <property type="molecule type" value="Genomic_DNA"/>
</dbReference>
<evidence type="ECO:0000313" key="2">
    <source>
        <dbReference type="EMBL" id="RMX60330.1"/>
    </source>
</evidence>
<dbReference type="AlphaFoldDB" id="A0A3M6V395"/>
<evidence type="ECO:0000313" key="3">
    <source>
        <dbReference type="Proteomes" id="UP000275408"/>
    </source>
</evidence>
<feature type="non-terminal residue" evidence="2">
    <location>
        <position position="92"/>
    </location>
</feature>
<dbReference type="OrthoDB" id="5987860at2759"/>
<accession>A0A3M6V395</accession>
<feature type="region of interest" description="Disordered" evidence="1">
    <location>
        <begin position="1"/>
        <end position="27"/>
    </location>
</feature>
<organism evidence="2 3">
    <name type="scientific">Pocillopora damicornis</name>
    <name type="common">Cauliflower coral</name>
    <name type="synonym">Millepora damicornis</name>
    <dbReference type="NCBI Taxonomy" id="46731"/>
    <lineage>
        <taxon>Eukaryota</taxon>
        <taxon>Metazoa</taxon>
        <taxon>Cnidaria</taxon>
        <taxon>Anthozoa</taxon>
        <taxon>Hexacorallia</taxon>
        <taxon>Scleractinia</taxon>
        <taxon>Astrocoeniina</taxon>
        <taxon>Pocilloporidae</taxon>
        <taxon>Pocillopora</taxon>
    </lineage>
</organism>
<protein>
    <submittedName>
        <fullName evidence="2">Uncharacterized protein</fullName>
    </submittedName>
</protein>
<comment type="caution">
    <text evidence="2">The sequence shown here is derived from an EMBL/GenBank/DDBJ whole genome shotgun (WGS) entry which is preliminary data.</text>
</comment>
<proteinExistence type="predicted"/>